<dbReference type="InterPro" id="IPR002371">
    <property type="entry name" value="FlgK"/>
</dbReference>
<dbReference type="RefSeq" id="WP_171322101.1">
    <property type="nucleotide sequence ID" value="NZ_JABFBC010000001.1"/>
</dbReference>
<accession>A0A849KZL5</accession>
<sequence length="488" mass="49795">MSLSTALNNALSGLNVSTREAELVATNIANAQTPGYTTRTAELSAVIVGDTGAGVRVTGVTLVENAAAIAERRRADAALALGSTEAGGLAMITDLMGLPGSGTALADRAAAFETALMAAANDPASDHRLAEAVADGAHYAEAIAALSTETQSARLAADTEIAGQVALVNQNLQSIEMLNREIQMRSFAGGDASALVDARKALIDEVSAILPIRSATRPHGAVALFTENGATLIDGQAATLGFSPTATITQDMTLASGALSGLTLDGRPFGIGASDRSGAGDGGSLGALFVLRDTTMPAIADQLDRLAEDLVQRFQAAGLDPSRAPGDPGLFTDGGAFYDPANRSGLAGRIELNAAVVPSAGGMPSRLRDGLGATGPGEIGDARLLSELYSAARAPRLADPALGISGSRGLSEMAAGLTSLMSSRQQRAEQAMGHAAALHSTLRDAELSVSGVNTDTQMQKLLLVEQSYAANAFVLSTIDDMIRRLMEI</sequence>
<dbReference type="Pfam" id="PF22638">
    <property type="entry name" value="FlgK_D1"/>
    <property type="match status" value="1"/>
</dbReference>
<keyword evidence="10" id="KW-1185">Reference proteome</keyword>
<evidence type="ECO:0000259" key="7">
    <source>
        <dbReference type="Pfam" id="PF06429"/>
    </source>
</evidence>
<evidence type="ECO:0000313" key="9">
    <source>
        <dbReference type="EMBL" id="NNU79274.1"/>
    </source>
</evidence>
<name>A0A849KZL5_9RHOB</name>
<keyword evidence="9" id="KW-0282">Flagellum</keyword>
<keyword evidence="5" id="KW-0964">Secreted</keyword>
<keyword evidence="6" id="KW-0975">Bacterial flagellum</keyword>
<dbReference type="GO" id="GO:0005576">
    <property type="term" value="C:extracellular region"/>
    <property type="evidence" value="ECO:0007669"/>
    <property type="project" value="UniProtKB-SubCell"/>
</dbReference>
<dbReference type="AlphaFoldDB" id="A0A849KZL5"/>
<evidence type="ECO:0000256" key="3">
    <source>
        <dbReference type="ARBA" id="ARBA00009677"/>
    </source>
</evidence>
<evidence type="ECO:0000313" key="10">
    <source>
        <dbReference type="Proteomes" id="UP000572377"/>
    </source>
</evidence>
<dbReference type="GO" id="GO:0005198">
    <property type="term" value="F:structural molecule activity"/>
    <property type="evidence" value="ECO:0007669"/>
    <property type="project" value="InterPro"/>
</dbReference>
<dbReference type="GO" id="GO:0044780">
    <property type="term" value="P:bacterial-type flagellum assembly"/>
    <property type="evidence" value="ECO:0007669"/>
    <property type="project" value="InterPro"/>
</dbReference>
<dbReference type="PANTHER" id="PTHR30033">
    <property type="entry name" value="FLAGELLAR HOOK-ASSOCIATED PROTEIN 1"/>
    <property type="match status" value="1"/>
</dbReference>
<dbReference type="EMBL" id="JABFBC010000001">
    <property type="protein sequence ID" value="NNU79274.1"/>
    <property type="molecule type" value="Genomic_DNA"/>
</dbReference>
<dbReference type="NCBIfam" id="TIGR02492">
    <property type="entry name" value="flgK_ends"/>
    <property type="match status" value="1"/>
</dbReference>
<dbReference type="InterPro" id="IPR053927">
    <property type="entry name" value="FlgK_helical"/>
</dbReference>
<keyword evidence="9" id="KW-0969">Cilium</keyword>
<dbReference type="InterPro" id="IPR010930">
    <property type="entry name" value="Flg_bb/hook_C_dom"/>
</dbReference>
<dbReference type="Pfam" id="PF06429">
    <property type="entry name" value="Flg_bbr_C"/>
    <property type="match status" value="1"/>
</dbReference>
<dbReference type="PANTHER" id="PTHR30033:SF1">
    <property type="entry name" value="FLAGELLAR HOOK-ASSOCIATED PROTEIN 1"/>
    <property type="match status" value="1"/>
</dbReference>
<keyword evidence="9" id="KW-0966">Cell projection</keyword>
<evidence type="ECO:0000256" key="2">
    <source>
        <dbReference type="ARBA" id="ARBA00004613"/>
    </source>
</evidence>
<gene>
    <name evidence="9" type="primary">flgK</name>
    <name evidence="9" type="ORF">HMH01_02380</name>
</gene>
<protein>
    <recommendedName>
        <fullName evidence="4">Flagellar hook-associated protein 1</fullName>
    </recommendedName>
</protein>
<comment type="subcellular location">
    <subcellularLocation>
        <location evidence="1">Bacterial flagellum</location>
    </subcellularLocation>
    <subcellularLocation>
        <location evidence="2">Secreted</location>
    </subcellularLocation>
</comment>
<reference evidence="9 10" key="1">
    <citation type="submission" date="2020-05" db="EMBL/GenBank/DDBJ databases">
        <title>Gimesia benthica sp. nov., a novel planctomycete isolated from a deep-sea water sample of the Northwest Indian Ocean.</title>
        <authorList>
            <person name="Wang J."/>
            <person name="Ruan C."/>
            <person name="Song L."/>
            <person name="Zhu Y."/>
            <person name="Li A."/>
            <person name="Zheng X."/>
            <person name="Wang L."/>
            <person name="Lu Z."/>
            <person name="Huang Y."/>
            <person name="Du W."/>
            <person name="Zhou Y."/>
            <person name="Huang L."/>
            <person name="Dai X."/>
        </authorList>
    </citation>
    <scope>NUCLEOTIDE SEQUENCE [LARGE SCALE GENOMIC DNA]</scope>
    <source>
        <strain evidence="9 10">YYQ-30</strain>
    </source>
</reference>
<proteinExistence type="inferred from homology"/>
<evidence type="ECO:0000256" key="5">
    <source>
        <dbReference type="ARBA" id="ARBA00022525"/>
    </source>
</evidence>
<comment type="similarity">
    <text evidence="3">Belongs to the flagella basal body rod proteins family.</text>
</comment>
<organism evidence="9 10">
    <name type="scientific">Halovulum dunhuangense</name>
    <dbReference type="NCBI Taxonomy" id="1505036"/>
    <lineage>
        <taxon>Bacteria</taxon>
        <taxon>Pseudomonadati</taxon>
        <taxon>Pseudomonadota</taxon>
        <taxon>Alphaproteobacteria</taxon>
        <taxon>Rhodobacterales</taxon>
        <taxon>Paracoccaceae</taxon>
        <taxon>Halovulum</taxon>
    </lineage>
</organism>
<dbReference type="GO" id="GO:0009424">
    <property type="term" value="C:bacterial-type flagellum hook"/>
    <property type="evidence" value="ECO:0007669"/>
    <property type="project" value="InterPro"/>
</dbReference>
<evidence type="ECO:0000256" key="4">
    <source>
        <dbReference type="ARBA" id="ARBA00016244"/>
    </source>
</evidence>
<feature type="domain" description="Flagellar basal-body/hook protein C-terminal" evidence="7">
    <location>
        <begin position="447"/>
        <end position="487"/>
    </location>
</feature>
<evidence type="ECO:0000259" key="8">
    <source>
        <dbReference type="Pfam" id="PF22638"/>
    </source>
</evidence>
<evidence type="ECO:0000256" key="1">
    <source>
        <dbReference type="ARBA" id="ARBA00004365"/>
    </source>
</evidence>
<evidence type="ECO:0000256" key="6">
    <source>
        <dbReference type="ARBA" id="ARBA00023143"/>
    </source>
</evidence>
<dbReference type="Proteomes" id="UP000572377">
    <property type="component" value="Unassembled WGS sequence"/>
</dbReference>
<comment type="caution">
    <text evidence="9">The sequence shown here is derived from an EMBL/GenBank/DDBJ whole genome shotgun (WGS) entry which is preliminary data.</text>
</comment>
<feature type="domain" description="Flagellar hook-associated protein FlgK helical" evidence="8">
    <location>
        <begin position="101"/>
        <end position="316"/>
    </location>
</feature>